<proteinExistence type="inferred from homology"/>
<feature type="domain" description="Coenzyme Q-binding protein COQ10 START" evidence="2">
    <location>
        <begin position="10"/>
        <end position="134"/>
    </location>
</feature>
<dbReference type="Proteomes" id="UP000587991">
    <property type="component" value="Unassembled WGS sequence"/>
</dbReference>
<comment type="caution">
    <text evidence="3">The sequence shown here is derived from an EMBL/GenBank/DDBJ whole genome shotgun (WGS) entry which is preliminary data.</text>
</comment>
<evidence type="ECO:0000313" key="4">
    <source>
        <dbReference type="Proteomes" id="UP000587991"/>
    </source>
</evidence>
<dbReference type="PANTHER" id="PTHR12901">
    <property type="entry name" value="SPERM PROTEIN HOMOLOG"/>
    <property type="match status" value="1"/>
</dbReference>
<evidence type="ECO:0000313" key="3">
    <source>
        <dbReference type="EMBL" id="NLR74641.1"/>
    </source>
</evidence>
<reference evidence="3 4" key="1">
    <citation type="submission" date="2020-04" db="EMBL/GenBank/DDBJ databases">
        <title>Draft genome of Leeia sp. IMCC25680.</title>
        <authorList>
            <person name="Song J."/>
            <person name="Cho J.-C."/>
        </authorList>
    </citation>
    <scope>NUCLEOTIDE SEQUENCE [LARGE SCALE GENOMIC DNA]</scope>
    <source>
        <strain evidence="3 4">IMCC25680</strain>
    </source>
</reference>
<dbReference type="EMBL" id="JABAIM010000001">
    <property type="protein sequence ID" value="NLR74641.1"/>
    <property type="molecule type" value="Genomic_DNA"/>
</dbReference>
<comment type="similarity">
    <text evidence="1">Belongs to the ribosome association toxin RatA family.</text>
</comment>
<dbReference type="InterPro" id="IPR023393">
    <property type="entry name" value="START-like_dom_sf"/>
</dbReference>
<organism evidence="3 4">
    <name type="scientific">Leeia aquatica</name>
    <dbReference type="NCBI Taxonomy" id="2725557"/>
    <lineage>
        <taxon>Bacteria</taxon>
        <taxon>Pseudomonadati</taxon>
        <taxon>Pseudomonadota</taxon>
        <taxon>Betaproteobacteria</taxon>
        <taxon>Neisseriales</taxon>
        <taxon>Leeiaceae</taxon>
        <taxon>Leeia</taxon>
    </lineage>
</organism>
<dbReference type="AlphaFoldDB" id="A0A847RY41"/>
<evidence type="ECO:0000256" key="1">
    <source>
        <dbReference type="ARBA" id="ARBA00008918"/>
    </source>
</evidence>
<evidence type="ECO:0000259" key="2">
    <source>
        <dbReference type="Pfam" id="PF03364"/>
    </source>
</evidence>
<name>A0A847RY41_9NEIS</name>
<dbReference type="Pfam" id="PF03364">
    <property type="entry name" value="Polyketide_cyc"/>
    <property type="match status" value="1"/>
</dbReference>
<dbReference type="InterPro" id="IPR005031">
    <property type="entry name" value="COQ10_START"/>
</dbReference>
<dbReference type="SUPFAM" id="SSF55961">
    <property type="entry name" value="Bet v1-like"/>
    <property type="match status" value="1"/>
</dbReference>
<dbReference type="RefSeq" id="WP_168876242.1">
    <property type="nucleotide sequence ID" value="NZ_JABAIM010000001.1"/>
</dbReference>
<accession>A0A847RY41</accession>
<keyword evidence="4" id="KW-1185">Reference proteome</keyword>
<dbReference type="InterPro" id="IPR044996">
    <property type="entry name" value="COQ10-like"/>
</dbReference>
<dbReference type="CDD" id="cd07813">
    <property type="entry name" value="COQ10p_like"/>
    <property type="match status" value="1"/>
</dbReference>
<sequence length="145" mass="16531">MVQVEQSVLVEYTPAQMYALVERIEDYASFLPWCQASEVSERDDVQTVGTLHLNYHGVKSQFTTRNQKTPDREMHMTLVDGPFRALAGCWRFTPLGEHACKVELQLQYQFSSSVLEKLIGPVFHRVSHTLVEAFVHRAGQVYGSV</sequence>
<dbReference type="Gene3D" id="3.30.530.20">
    <property type="match status" value="1"/>
</dbReference>
<dbReference type="GO" id="GO:0045333">
    <property type="term" value="P:cellular respiration"/>
    <property type="evidence" value="ECO:0007669"/>
    <property type="project" value="InterPro"/>
</dbReference>
<dbReference type="GO" id="GO:0048039">
    <property type="term" value="F:ubiquinone binding"/>
    <property type="evidence" value="ECO:0007669"/>
    <property type="project" value="InterPro"/>
</dbReference>
<protein>
    <submittedName>
        <fullName evidence="3">Type II toxin-antitoxin system RatA family toxin</fullName>
    </submittedName>
</protein>
<dbReference type="PANTHER" id="PTHR12901:SF10">
    <property type="entry name" value="COENZYME Q-BINDING PROTEIN COQ10, MITOCHONDRIAL"/>
    <property type="match status" value="1"/>
</dbReference>
<gene>
    <name evidence="3" type="ORF">HF682_05660</name>
</gene>